<evidence type="ECO:0000256" key="2">
    <source>
        <dbReference type="ARBA" id="ARBA00023274"/>
    </source>
</evidence>
<organism evidence="4 5">
    <name type="scientific">Blattamonas nauphoetae</name>
    <dbReference type="NCBI Taxonomy" id="2049346"/>
    <lineage>
        <taxon>Eukaryota</taxon>
        <taxon>Metamonada</taxon>
        <taxon>Preaxostyla</taxon>
        <taxon>Oxymonadida</taxon>
        <taxon>Blattamonas</taxon>
    </lineage>
</organism>
<protein>
    <submittedName>
        <fullName evidence="4">U6 snRNA-associated protein</fullName>
    </submittedName>
</protein>
<evidence type="ECO:0000313" key="5">
    <source>
        <dbReference type="Proteomes" id="UP001281761"/>
    </source>
</evidence>
<keyword evidence="5" id="KW-1185">Reference proteome</keyword>
<dbReference type="PIRSF" id="PIRSF037188">
    <property type="entry name" value="U6_snRNA_Lsm7"/>
    <property type="match status" value="1"/>
</dbReference>
<gene>
    <name evidence="4" type="ORF">BLNAU_6361</name>
</gene>
<dbReference type="Gene3D" id="2.30.30.100">
    <property type="match status" value="1"/>
</dbReference>
<name>A0ABQ9Y4B8_9EUKA</name>
<dbReference type="PROSITE" id="PS52002">
    <property type="entry name" value="SM"/>
    <property type="match status" value="1"/>
</dbReference>
<comment type="similarity">
    <text evidence="1">Belongs to the snRNP Sm proteins family.</text>
</comment>
<reference evidence="4 5" key="1">
    <citation type="journal article" date="2022" name="bioRxiv">
        <title>Genomics of Preaxostyla Flagellates Illuminates Evolutionary Transitions and the Path Towards Mitochondrial Loss.</title>
        <authorList>
            <person name="Novak L.V.F."/>
            <person name="Treitli S.C."/>
            <person name="Pyrih J."/>
            <person name="Halakuc P."/>
            <person name="Pipaliya S.V."/>
            <person name="Vacek V."/>
            <person name="Brzon O."/>
            <person name="Soukal P."/>
            <person name="Eme L."/>
            <person name="Dacks J.B."/>
            <person name="Karnkowska A."/>
            <person name="Elias M."/>
            <person name="Hampl V."/>
        </authorList>
    </citation>
    <scope>NUCLEOTIDE SEQUENCE [LARGE SCALE GENOMIC DNA]</scope>
    <source>
        <strain evidence="4">NAU3</strain>
        <tissue evidence="4">Gut</tissue>
    </source>
</reference>
<dbReference type="InterPro" id="IPR010920">
    <property type="entry name" value="LSM_dom_sf"/>
</dbReference>
<evidence type="ECO:0000259" key="3">
    <source>
        <dbReference type="PROSITE" id="PS52002"/>
    </source>
</evidence>
<dbReference type="SMART" id="SM00651">
    <property type="entry name" value="Sm"/>
    <property type="match status" value="1"/>
</dbReference>
<dbReference type="EMBL" id="JARBJD010000036">
    <property type="protein sequence ID" value="KAK2958592.1"/>
    <property type="molecule type" value="Genomic_DNA"/>
</dbReference>
<evidence type="ECO:0000313" key="4">
    <source>
        <dbReference type="EMBL" id="KAK2958592.1"/>
    </source>
</evidence>
<dbReference type="InterPro" id="IPR047575">
    <property type="entry name" value="Sm"/>
</dbReference>
<dbReference type="PANTHER" id="PTHR10553:SF5">
    <property type="entry name" value="U6 SNRNA-ASSOCIATED SM-LIKE PROTEIN LSM7"/>
    <property type="match status" value="1"/>
</dbReference>
<accession>A0ABQ9Y4B8</accession>
<dbReference type="Pfam" id="PF01423">
    <property type="entry name" value="LSM"/>
    <property type="match status" value="1"/>
</dbReference>
<keyword evidence="2" id="KW-0687">Ribonucleoprotein</keyword>
<dbReference type="PANTHER" id="PTHR10553">
    <property type="entry name" value="SMALL NUCLEAR RIBONUCLEOPROTEIN"/>
    <property type="match status" value="1"/>
</dbReference>
<proteinExistence type="inferred from homology"/>
<dbReference type="InterPro" id="IPR044641">
    <property type="entry name" value="Lsm7/SmG-like"/>
</dbReference>
<feature type="domain" description="Sm" evidence="3">
    <location>
        <begin position="4"/>
        <end position="84"/>
    </location>
</feature>
<sequence length="92" mass="10323">MEKVQIPDYQSLMGKKIHVKLVGGRESEGILRGYDQTGNVILDDCTEFLRDPRDATVLTDKTRKLGTTVVRSQNVITIYDAESAIEIPNPFL</sequence>
<comment type="caution">
    <text evidence="4">The sequence shown here is derived from an EMBL/GenBank/DDBJ whole genome shotgun (WGS) entry which is preliminary data.</text>
</comment>
<evidence type="ECO:0000256" key="1">
    <source>
        <dbReference type="ARBA" id="ARBA00006850"/>
    </source>
</evidence>
<dbReference type="SUPFAM" id="SSF50182">
    <property type="entry name" value="Sm-like ribonucleoproteins"/>
    <property type="match status" value="1"/>
</dbReference>
<dbReference type="InterPro" id="IPR001163">
    <property type="entry name" value="Sm_dom_euk/arc"/>
</dbReference>
<dbReference type="Proteomes" id="UP001281761">
    <property type="component" value="Unassembled WGS sequence"/>
</dbReference>